<protein>
    <submittedName>
        <fullName evidence="1">Uncharacterized protein</fullName>
    </submittedName>
</protein>
<organism evidence="1 2">
    <name type="scientific">Agrobacterium tumefaciens str. B6</name>
    <dbReference type="NCBI Taxonomy" id="1183423"/>
    <lineage>
        <taxon>Bacteria</taxon>
        <taxon>Pseudomonadati</taxon>
        <taxon>Pseudomonadota</taxon>
        <taxon>Alphaproteobacteria</taxon>
        <taxon>Hyphomicrobiales</taxon>
        <taxon>Rhizobiaceae</taxon>
        <taxon>Rhizobium/Agrobacterium group</taxon>
        <taxon>Agrobacterium</taxon>
        <taxon>Agrobacterium tumefaciens complex</taxon>
    </lineage>
</organism>
<proteinExistence type="predicted"/>
<dbReference type="RefSeq" id="WP_139786507.1">
    <property type="nucleotide sequence ID" value="NZ_LMVK01000004.1"/>
</dbReference>
<reference evidence="1 2" key="1">
    <citation type="submission" date="2016-01" db="EMBL/GenBank/DDBJ databases">
        <authorList>
            <person name="Regsiter A."/>
            <person name="william w."/>
        </authorList>
    </citation>
    <scope>NUCLEOTIDE SEQUENCE [LARGE SCALE GENOMIC DNA]</scope>
    <source>
        <strain evidence="1 2">B6</strain>
    </source>
</reference>
<gene>
    <name evidence="1" type="ORF">AGR4A_Cc180024</name>
</gene>
<comment type="caution">
    <text evidence="1">The sequence shown here is derived from an EMBL/GenBank/DDBJ whole genome shotgun (WGS) entry which is preliminary data.</text>
</comment>
<sequence length="247" mass="27388">MAIDTLNTLKIAAKRLARKRSIKHINALEIVAVALGQPHWCGLAEAYKHGWRPTPAQMDKLPDLLSESADPIDFSVYGNALIFTHWVPEDAKPMEADELHGELDGHRFYLAGDEFEVAFGSQGWEIVLDQAPSAKPQLKRLGRRVKSVAALDPAFIERATRLLKMRAGRMYAAVSADWPRRSTMPDQVGRASHPLGRGLSAEWHCLHCDAVHDGHAMAKNLWHCTACGASPIDMFPTPFWNGVEQPA</sequence>
<dbReference type="EMBL" id="FCNL01000010">
    <property type="protein sequence ID" value="CVI15135.1"/>
    <property type="molecule type" value="Genomic_DNA"/>
</dbReference>
<evidence type="ECO:0000313" key="1">
    <source>
        <dbReference type="EMBL" id="CVI15135.1"/>
    </source>
</evidence>
<accession>A0A822UZ13</accession>
<dbReference type="AlphaFoldDB" id="A0A822UZ13"/>
<dbReference type="Proteomes" id="UP000192074">
    <property type="component" value="Unassembled WGS sequence"/>
</dbReference>
<name>A0A822UZ13_AGRTU</name>
<evidence type="ECO:0000313" key="2">
    <source>
        <dbReference type="Proteomes" id="UP000192074"/>
    </source>
</evidence>